<feature type="region of interest" description="Disordered" evidence="3">
    <location>
        <begin position="57"/>
        <end position="130"/>
    </location>
</feature>
<proteinExistence type="predicted"/>
<feature type="compositionally biased region" description="Low complexity" evidence="3">
    <location>
        <begin position="80"/>
        <end position="95"/>
    </location>
</feature>
<evidence type="ECO:0000313" key="5">
    <source>
        <dbReference type="EMBL" id="AWV88557.1"/>
    </source>
</evidence>
<keyword evidence="6" id="KW-1185">Reference proteome</keyword>
<keyword evidence="1 4" id="KW-0732">Signal</keyword>
<evidence type="ECO:0000256" key="1">
    <source>
        <dbReference type="ARBA" id="ARBA00022729"/>
    </source>
</evidence>
<dbReference type="InterPro" id="IPR029058">
    <property type="entry name" value="AB_hydrolase_fold"/>
</dbReference>
<feature type="chain" id="PRO_5043870552" evidence="4">
    <location>
        <begin position="26"/>
        <end position="406"/>
    </location>
</feature>
<reference evidence="5 6" key="1">
    <citation type="submission" date="2018-06" db="EMBL/GenBank/DDBJ databases">
        <title>Lujinxingia sediminis gen. nov. sp. nov., a new facultative anaerobic member of the class Deltaproteobacteria, and proposal of Lujinxingaceae fam. nov.</title>
        <authorList>
            <person name="Guo L.-Y."/>
            <person name="Li C.-M."/>
            <person name="Wang S."/>
            <person name="Du Z.-J."/>
        </authorList>
    </citation>
    <scope>NUCLEOTIDE SEQUENCE [LARGE SCALE GENOMIC DNA]</scope>
    <source>
        <strain evidence="5 6">FA350</strain>
    </source>
</reference>
<keyword evidence="2" id="KW-0378">Hydrolase</keyword>
<accession>A0A2Z4FHU1</accession>
<name>A0A2Z4FHU1_9DELT</name>
<dbReference type="GO" id="GO:0016787">
    <property type="term" value="F:hydrolase activity"/>
    <property type="evidence" value="ECO:0007669"/>
    <property type="project" value="UniProtKB-KW"/>
</dbReference>
<evidence type="ECO:0000256" key="2">
    <source>
        <dbReference type="ARBA" id="ARBA00022801"/>
    </source>
</evidence>
<dbReference type="Proteomes" id="UP000249799">
    <property type="component" value="Chromosome"/>
</dbReference>
<feature type="compositionally biased region" description="Acidic residues" evidence="3">
    <location>
        <begin position="63"/>
        <end position="76"/>
    </location>
</feature>
<dbReference type="InterPro" id="IPR050955">
    <property type="entry name" value="Plant_Biomass_Hydrol_Est"/>
</dbReference>
<evidence type="ECO:0000256" key="4">
    <source>
        <dbReference type="SAM" id="SignalP"/>
    </source>
</evidence>
<gene>
    <name evidence="5" type="ORF">DN745_04075</name>
</gene>
<protein>
    <submittedName>
        <fullName evidence="5">Uncharacterized protein</fullName>
    </submittedName>
</protein>
<dbReference type="Gene3D" id="3.40.50.1820">
    <property type="entry name" value="alpha/beta hydrolase"/>
    <property type="match status" value="1"/>
</dbReference>
<dbReference type="PROSITE" id="PS51257">
    <property type="entry name" value="PROKAR_LIPOPROTEIN"/>
    <property type="match status" value="1"/>
</dbReference>
<dbReference type="PANTHER" id="PTHR43037">
    <property type="entry name" value="UNNAMED PRODUCT-RELATED"/>
    <property type="match status" value="1"/>
</dbReference>
<dbReference type="OrthoDB" id="5504675at2"/>
<organism evidence="5 6">
    <name type="scientific">Bradymonas sediminis</name>
    <dbReference type="NCBI Taxonomy" id="1548548"/>
    <lineage>
        <taxon>Bacteria</taxon>
        <taxon>Deltaproteobacteria</taxon>
        <taxon>Bradymonadales</taxon>
        <taxon>Bradymonadaceae</taxon>
        <taxon>Bradymonas</taxon>
    </lineage>
</organism>
<dbReference type="PANTHER" id="PTHR43037:SF5">
    <property type="entry name" value="FERULOYL ESTERASE"/>
    <property type="match status" value="1"/>
</dbReference>
<dbReference type="AlphaFoldDB" id="A0A2Z4FHU1"/>
<dbReference type="SUPFAM" id="SSF53474">
    <property type="entry name" value="alpha/beta-Hydrolases"/>
    <property type="match status" value="1"/>
</dbReference>
<evidence type="ECO:0000313" key="6">
    <source>
        <dbReference type="Proteomes" id="UP000249799"/>
    </source>
</evidence>
<evidence type="ECO:0000256" key="3">
    <source>
        <dbReference type="SAM" id="MobiDB-lite"/>
    </source>
</evidence>
<sequence>MLSYIRGLSLLALAIATLFVGCGDATMVSSQTSDAAVSDTDADAFGSDAGDFLDAENARDAEFGEDDVYVPDDGHDDGDAFAADDAGAGDAPDAAKWPDVTDEPDSSPDVGLPPPPTRFDCPDGSTVTPGWNTVQVGVDQRRYHIDMPADTSRPPAIVFGFHGFTAVIPPVIDLLSFRAEMLGLGLHPNARAGFPFILVLMQDVNRLPPGGLDWDLRTDNPNVDLPFFEAVVGCLTQHAKADEDRVFAFGFSAGATIANLIHSKYPDVLRAFVTGSGLWANEANNLRIAHQVTLGIPIVNWQWPALEPIHAGTAAVMLTRGGPHDLIPGSPVPASLDEAGGFARDALLANGRVVVDCWHNGGHTLHPEVRGSLMLNFFAAHAHIGLSPLLYEGLPGLPGSCAILRP</sequence>
<dbReference type="EMBL" id="CP030032">
    <property type="protein sequence ID" value="AWV88557.1"/>
    <property type="molecule type" value="Genomic_DNA"/>
</dbReference>
<feature type="signal peptide" evidence="4">
    <location>
        <begin position="1"/>
        <end position="25"/>
    </location>
</feature>
<dbReference type="KEGG" id="bsed:DN745_04075"/>